<dbReference type="GO" id="GO:0000278">
    <property type="term" value="P:mitotic cell cycle"/>
    <property type="evidence" value="ECO:0007669"/>
    <property type="project" value="TreeGrafter"/>
</dbReference>
<organism evidence="11 12">
    <name type="scientific">Anopheles christyi</name>
    <dbReference type="NCBI Taxonomy" id="43041"/>
    <lineage>
        <taxon>Eukaryota</taxon>
        <taxon>Metazoa</taxon>
        <taxon>Ecdysozoa</taxon>
        <taxon>Arthropoda</taxon>
        <taxon>Hexapoda</taxon>
        <taxon>Insecta</taxon>
        <taxon>Pterygota</taxon>
        <taxon>Neoptera</taxon>
        <taxon>Endopterygota</taxon>
        <taxon>Diptera</taxon>
        <taxon>Nematocera</taxon>
        <taxon>Culicoidea</taxon>
        <taxon>Culicidae</taxon>
        <taxon>Anophelinae</taxon>
        <taxon>Anopheles</taxon>
    </lineage>
</organism>
<feature type="coiled-coil region" evidence="8">
    <location>
        <begin position="1012"/>
        <end position="1185"/>
    </location>
</feature>
<evidence type="ECO:0000256" key="1">
    <source>
        <dbReference type="ARBA" id="ARBA00004245"/>
    </source>
</evidence>
<dbReference type="InterPro" id="IPR027640">
    <property type="entry name" value="Kinesin-like_fam"/>
</dbReference>
<keyword evidence="3 7" id="KW-0067">ATP-binding</keyword>
<evidence type="ECO:0000256" key="4">
    <source>
        <dbReference type="ARBA" id="ARBA00023054"/>
    </source>
</evidence>
<evidence type="ECO:0000256" key="5">
    <source>
        <dbReference type="ARBA" id="ARBA00023175"/>
    </source>
</evidence>
<proteinExistence type="inferred from homology"/>
<dbReference type="SMART" id="SM00129">
    <property type="entry name" value="KISc"/>
    <property type="match status" value="1"/>
</dbReference>
<evidence type="ECO:0000256" key="7">
    <source>
        <dbReference type="PROSITE-ProRule" id="PRU00283"/>
    </source>
</evidence>
<evidence type="ECO:0000313" key="11">
    <source>
        <dbReference type="EnsemblMetazoa" id="ACHR002136-PA"/>
    </source>
</evidence>
<feature type="coiled-coil region" evidence="8">
    <location>
        <begin position="718"/>
        <end position="766"/>
    </location>
</feature>
<feature type="coiled-coil region" evidence="8">
    <location>
        <begin position="1232"/>
        <end position="1439"/>
    </location>
</feature>
<comment type="subcellular location">
    <subcellularLocation>
        <location evidence="1">Cytoplasm</location>
        <location evidence="1">Cytoskeleton</location>
    </subcellularLocation>
</comment>
<sequence>MSDNVKVSIKVRPLIKREKDSKLVSQWRIRENTIATIDGNGDPYVFDHIFDETVSTRQLFDTVCRPVILSALNGINGTIFAYGQTSSGKTYTMIGNDRELGVVPLTAREIFEQIKKIKERQFLIRVGFIEIYNEKVHDLLNTANTNLKIVENQCGDVSVNSKECITNCAEQIIQHVDDGNKARKIGETNMNERSSRSHTIFRITIESRIIGPTNSDGGMDNEAVQIGILNLVDLAGSERADQTGATGSRFKEGVCINKSLLSLSCVIKKLSENPDKQFINYRDSKLTRILQASLGGNAVTSMICNITPAVVDETNYTLSFAMRAKNIRNKPKVNEILTDAAMMKRLEREIKRLQNELRSEQNKNSKIKTMELQNAITLRTNQFINSDQAQISLSDNARRRTWCPTTTEIPRLAAAQRPTPDLMSDGRTLMGPPPAFNGGQYLVTMNGATPQIAIRSMSADEDFVASGNGVSDGFSATLALIGEDEPNIKYRELLDHQALLARRVRSTSPNGLLNPFTTYGDEFVPGEQISFGPASLSPLSKIEREMHTPKSLRKTRRSSTGDSPPQLNYEQRCRELEEELLELQEFTKLESSVETQYLKKELDNRTAELTDAKSNLEEKEQRLEQLEERCTHLEIELKSQMATVSKAENDLVLAAKERQTVLREAEMHRNQLTGVEFEYERFRQRSEAREKELIESLQEARSSSGGSNASIGTDSFRLDQKREEMKRLEMQNYEFTLQLEECNKQIEQLKSSNLEHHRKLENVKQTVLQHHQTSASEGSQSSLMNSLRKLLLSPVTELANDPQKNGLDTTAAQVHDANCTNGIDGNATLLCEEKTIQELVKIVEQLEEDIRTLKDEKHALQESIDAQLDQLKTKLQSKNALIEQLEKDIAQWKEKFATQTTEYDELSTQLMDQMQDNEDLRKEFEEFKQIQTEIDKEREAKRMVVDCEMATLRDSLQKATTEREELEHLCNSLREEASSLKAVIETHAIQIETIVAEKEKLSMERDEVKILLEEAICRREETLKQLETLLAEKQADVNTEMEKLREEIMKLETSVSEQCSEKELLVTENGRLLEQLDHFLKEQQKACVESEQKEREELQRLQQLKDEVDCRVVQLETELESCKQKFDSVESEQNEQLKQLQMEKQDLGRTNNELQLKMEELEASLQQLREEKNNQTNLVQNHSEKESTLLEELSGLRQSQLAQEARIAELQQKVCEYECEIALLTDREVKSRESFENSFKQMQDELECSKNALAQLTVDKNSIEAKETKTREECSKAEQTIAELEKRIQEVQQELECCRSEQSATTEKQKEEKQKYDDARKEIEQQLETANNTLVKLSEENSALLKRQCGDREEQEQFLQELSACKDTLEKQLIEKENELAKLKSNLEAAQEKCNVLVEEQKTEHESYNSTRQTLEQEIELLKKMVDQISEDKNSIEKEHSECNTRQLSLQSQLEEREVEMLRYITDLDTLRTEQIRLVEQQNESKRELEDKNATLQRELDALQENVMQLMGENEALIKEQLEGTKSQQERTSADAEELQKLRSCRDESERLVTQLERDLATVRAELEMVRTELLEEKRRRDEIEQTERERSQSVQEETERLRCAIIALEKEKKLLQEAEGRLRVELEVKEKLTVELEALQQQKESMLEELRKENNDLTIAVQELSAKIVNLEEQVDSNEASQRKTIDALVRERQQQEDAVIALKEQLTVAEEKLKHLEKQHDQVQQELRVVKASLEESIAVRLRLEMDIQESSSVRDVLERELRDLKNDLENLDNKLSNERYEQERLVSANLRRTLDEKQKELESFMATGRPSLGDGRVVQALRRENEDLLKQLNEARQIDGLKGRQLQERVDELERLENEIAKLRDEMSSMRHESSFNEKVEEITNLQKKVQDAEKVREETVHQKRSLERAFDQLRFKHQSLAKEVDELRRTTDKERKNRRQSTHDDRRGLLFNSKEMSTMTDPTSADCGCTEMNEKIKELRNKLTLKDCQLNTQKLISSANPLKNEIAEMRRKLEEQHREKSQIEQELREVLGQLDKERKDRKRHCTQCMRHSRQQNARCDKAVQAYQPTDSPSTAVSVSIVSTSRSGSAATASDAAASVELAALQTRYDEQQEQYERLNGKYQTMKQLCRIRNDKISSLSAGLAEKENENTNVSRSIQNECIQLKQQLKEAENRYAQIYHHTIQMKGKSANKSDVGLQTDSDATREEAEMYRVKYERYKALAARLIDEAKTYKMNGQ</sequence>
<keyword evidence="6" id="KW-0963">Cytoplasm</keyword>
<comment type="similarity">
    <text evidence="7">Belongs to the TRAFAC class myosin-kinesin ATPase superfamily. Kinesin family.</text>
</comment>
<dbReference type="EnsemblMetazoa" id="ACHR002136-RA">
    <property type="protein sequence ID" value="ACHR002136-PA"/>
    <property type="gene ID" value="ACHR002136"/>
</dbReference>
<feature type="region of interest" description="Disordered" evidence="9">
    <location>
        <begin position="546"/>
        <end position="568"/>
    </location>
</feature>
<dbReference type="PRINTS" id="PR00380">
    <property type="entry name" value="KINESINHEAVY"/>
</dbReference>
<feature type="coiled-coil region" evidence="8">
    <location>
        <begin position="829"/>
        <end position="983"/>
    </location>
</feature>
<dbReference type="PANTHER" id="PTHR47968">
    <property type="entry name" value="CENTROMERE PROTEIN E"/>
    <property type="match status" value="1"/>
</dbReference>
<feature type="coiled-coil region" evidence="8">
    <location>
        <begin position="2003"/>
        <end position="2044"/>
    </location>
</feature>
<reference evidence="12" key="1">
    <citation type="submission" date="2013-03" db="EMBL/GenBank/DDBJ databases">
        <title>The Genome Sequence of Anopheles christyi ACHKN1017.</title>
        <authorList>
            <consortium name="The Broad Institute Genomics Platform"/>
            <person name="Neafsey D.E."/>
            <person name="Besansky N."/>
            <person name="Walker B."/>
            <person name="Young S.K."/>
            <person name="Zeng Q."/>
            <person name="Gargeya S."/>
            <person name="Fitzgerald M."/>
            <person name="Haas B."/>
            <person name="Abouelleil A."/>
            <person name="Allen A.W."/>
            <person name="Alvarado L."/>
            <person name="Arachchi H.M."/>
            <person name="Berlin A.M."/>
            <person name="Chapman S.B."/>
            <person name="Gainer-Dewar J."/>
            <person name="Goldberg J."/>
            <person name="Griggs A."/>
            <person name="Gujja S."/>
            <person name="Hansen M."/>
            <person name="Howarth C."/>
            <person name="Imamovic A."/>
            <person name="Ireland A."/>
            <person name="Larimer J."/>
            <person name="McCowan C."/>
            <person name="Murphy C."/>
            <person name="Pearson M."/>
            <person name="Poon T.W."/>
            <person name="Priest M."/>
            <person name="Roberts A."/>
            <person name="Saif S."/>
            <person name="Shea T."/>
            <person name="Sisk P."/>
            <person name="Sykes S."/>
            <person name="Wortman J."/>
            <person name="Nusbaum C."/>
            <person name="Birren B."/>
        </authorList>
    </citation>
    <scope>NUCLEOTIDE SEQUENCE [LARGE SCALE GENOMIC DNA]</scope>
    <source>
        <strain evidence="12">ACHKN1017</strain>
    </source>
</reference>
<dbReference type="GO" id="GO:0003777">
    <property type="term" value="F:microtubule motor activity"/>
    <property type="evidence" value="ECO:0007669"/>
    <property type="project" value="InterPro"/>
</dbReference>
<accession>A0A182JUF4</accession>
<name>A0A182JUF4_9DIPT</name>
<feature type="domain" description="Kinesin motor" evidence="10">
    <location>
        <begin position="4"/>
        <end position="327"/>
    </location>
</feature>
<evidence type="ECO:0000313" key="12">
    <source>
        <dbReference type="Proteomes" id="UP000075881"/>
    </source>
</evidence>
<dbReference type="PANTHER" id="PTHR47968:SF75">
    <property type="entry name" value="CENTROMERE-ASSOCIATED PROTEIN E"/>
    <property type="match status" value="1"/>
</dbReference>
<dbReference type="SUPFAM" id="SSF52540">
    <property type="entry name" value="P-loop containing nucleoside triphosphate hydrolases"/>
    <property type="match status" value="1"/>
</dbReference>
<dbReference type="InterPro" id="IPR001752">
    <property type="entry name" value="Kinesin_motor_dom"/>
</dbReference>
<feature type="coiled-coil region" evidence="8">
    <location>
        <begin position="2158"/>
        <end position="2185"/>
    </location>
</feature>
<evidence type="ECO:0000259" key="10">
    <source>
        <dbReference type="PROSITE" id="PS50067"/>
    </source>
</evidence>
<keyword evidence="6" id="KW-0206">Cytoskeleton</keyword>
<evidence type="ECO:0000256" key="3">
    <source>
        <dbReference type="ARBA" id="ARBA00022840"/>
    </source>
</evidence>
<feature type="binding site" evidence="7">
    <location>
        <begin position="83"/>
        <end position="90"/>
    </location>
    <ligand>
        <name>ATP</name>
        <dbReference type="ChEBI" id="CHEBI:30616"/>
    </ligand>
</feature>
<dbReference type="Pfam" id="PF00225">
    <property type="entry name" value="Kinesin"/>
    <property type="match status" value="1"/>
</dbReference>
<dbReference type="FunFam" id="3.40.850.10:FF:000093">
    <property type="entry name" value="CENP-meta, isoform C"/>
    <property type="match status" value="1"/>
</dbReference>
<reference evidence="11" key="2">
    <citation type="submission" date="2020-05" db="UniProtKB">
        <authorList>
            <consortium name="EnsemblMetazoa"/>
        </authorList>
    </citation>
    <scope>IDENTIFICATION</scope>
    <source>
        <strain evidence="11">ACHKN1017</strain>
    </source>
</reference>
<dbReference type="Proteomes" id="UP000075881">
    <property type="component" value="Unassembled WGS sequence"/>
</dbReference>
<dbReference type="Gene3D" id="3.40.850.10">
    <property type="entry name" value="Kinesin motor domain"/>
    <property type="match status" value="1"/>
</dbReference>
<evidence type="ECO:0000256" key="8">
    <source>
        <dbReference type="SAM" id="Coils"/>
    </source>
</evidence>
<evidence type="ECO:0000256" key="2">
    <source>
        <dbReference type="ARBA" id="ARBA00022741"/>
    </source>
</evidence>
<keyword evidence="5 7" id="KW-0505">Motor protein</keyword>
<keyword evidence="4 8" id="KW-0175">Coiled coil</keyword>
<dbReference type="GO" id="GO:0005874">
    <property type="term" value="C:microtubule"/>
    <property type="evidence" value="ECO:0007669"/>
    <property type="project" value="TreeGrafter"/>
</dbReference>
<dbReference type="PROSITE" id="PS50067">
    <property type="entry name" value="KINESIN_MOTOR_2"/>
    <property type="match status" value="1"/>
</dbReference>
<feature type="coiled-coil region" evidence="8">
    <location>
        <begin position="2105"/>
        <end position="2132"/>
    </location>
</feature>
<dbReference type="GO" id="GO:0008017">
    <property type="term" value="F:microtubule binding"/>
    <property type="evidence" value="ECO:0007669"/>
    <property type="project" value="InterPro"/>
</dbReference>
<dbReference type="InterPro" id="IPR027417">
    <property type="entry name" value="P-loop_NTPase"/>
</dbReference>
<dbReference type="InterPro" id="IPR036961">
    <property type="entry name" value="Kinesin_motor_dom_sf"/>
</dbReference>
<dbReference type="VEuPathDB" id="VectorBase:ACHR002136"/>
<dbReference type="STRING" id="43041.A0A182JUF4"/>
<evidence type="ECO:0000256" key="9">
    <source>
        <dbReference type="SAM" id="MobiDB-lite"/>
    </source>
</evidence>
<keyword evidence="2 7" id="KW-0547">Nucleotide-binding</keyword>
<feature type="region of interest" description="Disordered" evidence="9">
    <location>
        <begin position="1930"/>
        <end position="1952"/>
    </location>
</feature>
<dbReference type="GO" id="GO:0005524">
    <property type="term" value="F:ATP binding"/>
    <property type="evidence" value="ECO:0007669"/>
    <property type="project" value="UniProtKB-UniRule"/>
</dbReference>
<dbReference type="GO" id="GO:0007018">
    <property type="term" value="P:microtubule-based movement"/>
    <property type="evidence" value="ECO:0007669"/>
    <property type="project" value="InterPro"/>
</dbReference>
<keyword evidence="12" id="KW-1185">Reference proteome</keyword>
<evidence type="ECO:0000256" key="6">
    <source>
        <dbReference type="ARBA" id="ARBA00023212"/>
    </source>
</evidence>
<protein>
    <recommendedName>
        <fullName evidence="10">Kinesin motor domain-containing protein</fullName>
    </recommendedName>
</protein>
<feature type="coiled-coil region" evidence="8">
    <location>
        <begin position="336"/>
        <end position="370"/>
    </location>
</feature>
<feature type="compositionally biased region" description="Polar residues" evidence="9">
    <location>
        <begin position="558"/>
        <end position="568"/>
    </location>
</feature>